<keyword evidence="8 10" id="KW-1133">Transmembrane helix</keyword>
<comment type="caution">
    <text evidence="11">The sequence shown here is derived from an EMBL/GenBank/DDBJ whole genome shotgun (WGS) entry which is preliminary data.</text>
</comment>
<feature type="transmembrane region" description="Helical" evidence="10">
    <location>
        <begin position="183"/>
        <end position="200"/>
    </location>
</feature>
<evidence type="ECO:0000256" key="5">
    <source>
        <dbReference type="ARBA" id="ARBA00022448"/>
    </source>
</evidence>
<feature type="transmembrane region" description="Helical" evidence="10">
    <location>
        <begin position="62"/>
        <end position="83"/>
    </location>
</feature>
<evidence type="ECO:0000313" key="12">
    <source>
        <dbReference type="Proteomes" id="UP001595906"/>
    </source>
</evidence>
<dbReference type="PANTHER" id="PTHR36122:SF2">
    <property type="entry name" value="NICOTINAMIDE RIBOSIDE TRANSPORTER PNUC"/>
    <property type="match status" value="1"/>
</dbReference>
<evidence type="ECO:0000256" key="6">
    <source>
        <dbReference type="ARBA" id="ARBA00022475"/>
    </source>
</evidence>
<protein>
    <recommendedName>
        <fullName evidence="4">Nicotinamide riboside transporter PnuC</fullName>
    </recommendedName>
</protein>
<evidence type="ECO:0000256" key="8">
    <source>
        <dbReference type="ARBA" id="ARBA00022989"/>
    </source>
</evidence>
<reference evidence="12" key="1">
    <citation type="journal article" date="2019" name="Int. J. Syst. Evol. Microbiol.">
        <title>The Global Catalogue of Microorganisms (GCM) 10K type strain sequencing project: providing services to taxonomists for standard genome sequencing and annotation.</title>
        <authorList>
            <consortium name="The Broad Institute Genomics Platform"/>
            <consortium name="The Broad Institute Genome Sequencing Center for Infectious Disease"/>
            <person name="Wu L."/>
            <person name="Ma J."/>
        </authorList>
    </citation>
    <scope>NUCLEOTIDE SEQUENCE [LARGE SCALE GENOMIC DNA]</scope>
    <source>
        <strain evidence="12">CECT 8010</strain>
    </source>
</reference>
<comment type="similarity">
    <text evidence="3">Belongs to the nicotinamide ribonucleoside (NR) uptake permease (TC 4.B.1) family.</text>
</comment>
<proteinExistence type="inferred from homology"/>
<feature type="transmembrane region" description="Helical" evidence="10">
    <location>
        <begin position="40"/>
        <end position="56"/>
    </location>
</feature>
<evidence type="ECO:0000256" key="7">
    <source>
        <dbReference type="ARBA" id="ARBA00022692"/>
    </source>
</evidence>
<gene>
    <name evidence="11" type="primary">pnuC</name>
    <name evidence="11" type="ORF">ACFOW1_14225</name>
</gene>
<comment type="function">
    <text evidence="1">Required for nicotinamide riboside transport across the inner membrane.</text>
</comment>
<evidence type="ECO:0000313" key="11">
    <source>
        <dbReference type="EMBL" id="MFC4233054.1"/>
    </source>
</evidence>
<organism evidence="11 12">
    <name type="scientific">Parasediminibacterium paludis</name>
    <dbReference type="NCBI Taxonomy" id="908966"/>
    <lineage>
        <taxon>Bacteria</taxon>
        <taxon>Pseudomonadati</taxon>
        <taxon>Bacteroidota</taxon>
        <taxon>Chitinophagia</taxon>
        <taxon>Chitinophagales</taxon>
        <taxon>Chitinophagaceae</taxon>
        <taxon>Parasediminibacterium</taxon>
    </lineage>
</organism>
<keyword evidence="7 10" id="KW-0812">Transmembrane</keyword>
<evidence type="ECO:0000256" key="3">
    <source>
        <dbReference type="ARBA" id="ARBA00006669"/>
    </source>
</evidence>
<dbReference type="InterPro" id="IPR006419">
    <property type="entry name" value="NMN_transpt_PnuC"/>
</dbReference>
<sequence>MDISTVIQEFITGIKQTTLKEFVAVVFGIASVFLSKKENIWVYPIGLVSTIIYTEISFEGNLFGEASVNIYYTIMSIYGWILWAKKDAQQHLVVHITKSTVKDWRIHLTIFAGFYIIIYISLYWLKQHFSPGAIPWADAFASATAYTGMWLMAKKKVESWIWWILTNTASIPLYFVKGYVFTSVQYVVLLALAIAGLIEWTNRERALKVVV</sequence>
<feature type="transmembrane region" description="Helical" evidence="10">
    <location>
        <begin position="104"/>
        <end position="124"/>
    </location>
</feature>
<keyword evidence="5" id="KW-0813">Transport</keyword>
<evidence type="ECO:0000256" key="4">
    <source>
        <dbReference type="ARBA" id="ARBA00017522"/>
    </source>
</evidence>
<accession>A0ABV8Q151</accession>
<evidence type="ECO:0000256" key="9">
    <source>
        <dbReference type="ARBA" id="ARBA00023136"/>
    </source>
</evidence>
<dbReference type="PANTHER" id="PTHR36122">
    <property type="entry name" value="NICOTINAMIDE RIBOSIDE TRANSPORTER PNUC"/>
    <property type="match status" value="1"/>
</dbReference>
<name>A0ABV8Q151_9BACT</name>
<keyword evidence="9 10" id="KW-0472">Membrane</keyword>
<keyword evidence="6" id="KW-1003">Cell membrane</keyword>
<comment type="subcellular location">
    <subcellularLocation>
        <location evidence="2">Cell membrane</location>
        <topology evidence="2">Multi-pass membrane protein</topology>
    </subcellularLocation>
</comment>
<dbReference type="EMBL" id="JBHSDC010000029">
    <property type="protein sequence ID" value="MFC4233054.1"/>
    <property type="molecule type" value="Genomic_DNA"/>
</dbReference>
<feature type="transmembrane region" description="Helical" evidence="10">
    <location>
        <begin position="160"/>
        <end position="177"/>
    </location>
</feature>
<keyword evidence="12" id="KW-1185">Reference proteome</keyword>
<evidence type="ECO:0000256" key="1">
    <source>
        <dbReference type="ARBA" id="ARBA00002672"/>
    </source>
</evidence>
<evidence type="ECO:0000256" key="10">
    <source>
        <dbReference type="SAM" id="Phobius"/>
    </source>
</evidence>
<evidence type="ECO:0000256" key="2">
    <source>
        <dbReference type="ARBA" id="ARBA00004651"/>
    </source>
</evidence>
<dbReference type="Proteomes" id="UP001595906">
    <property type="component" value="Unassembled WGS sequence"/>
</dbReference>
<dbReference type="RefSeq" id="WP_379015159.1">
    <property type="nucleotide sequence ID" value="NZ_JBHSDC010000029.1"/>
</dbReference>
<dbReference type="NCBIfam" id="TIGR01528">
    <property type="entry name" value="NMN_trans_PnuC"/>
    <property type="match status" value="1"/>
</dbReference>
<feature type="transmembrane region" description="Helical" evidence="10">
    <location>
        <begin position="136"/>
        <end position="153"/>
    </location>
</feature>
<dbReference type="Pfam" id="PF04973">
    <property type="entry name" value="NMN_transporter"/>
    <property type="match status" value="1"/>
</dbReference>